<dbReference type="AlphaFoldDB" id="A0A1S3KET1"/>
<dbReference type="Proteomes" id="UP000085678">
    <property type="component" value="Unplaced"/>
</dbReference>
<keyword evidence="1" id="KW-0732">Signal</keyword>
<protein>
    <submittedName>
        <fullName evidence="3">Uncharacterized protein LOC106181329</fullName>
    </submittedName>
</protein>
<evidence type="ECO:0000313" key="2">
    <source>
        <dbReference type="Proteomes" id="UP000085678"/>
    </source>
</evidence>
<sequence>MTMLPFCFLIFLCETGFGQLVPSASPSGFQRTVVFIKRQSYPSQYVFLRGGRYDGSPIPIRHRVQPTIGSDSRYYDWSQGDNNLDWDAQEKGQWNFKSFQRPGGTPLMWTTNVQGTVNVTKDGAGYTPINTMGPHYWMMDVDMDCNKTDDGWFQLKAFVVHGEKNDYISWNGNNGEWERGVEQTTCWGDHKKFSGVNNHVAKCGAINVFTYGEGTPCVVSKSFGDPLLG</sequence>
<feature type="chain" id="PRO_5010233726" evidence="1">
    <location>
        <begin position="19"/>
        <end position="229"/>
    </location>
</feature>
<proteinExistence type="predicted"/>
<dbReference type="RefSeq" id="XP_013421140.1">
    <property type="nucleotide sequence ID" value="XM_013565686.1"/>
</dbReference>
<dbReference type="KEGG" id="lak:106181329"/>
<gene>
    <name evidence="3" type="primary">LOC106181329</name>
</gene>
<evidence type="ECO:0000313" key="3">
    <source>
        <dbReference type="RefSeq" id="XP_013421140.1"/>
    </source>
</evidence>
<dbReference type="InParanoid" id="A0A1S3KET1"/>
<accession>A0A1S3KET1</accession>
<reference evidence="3" key="1">
    <citation type="submission" date="2025-08" db="UniProtKB">
        <authorList>
            <consortium name="RefSeq"/>
        </authorList>
    </citation>
    <scope>IDENTIFICATION</scope>
    <source>
        <tissue evidence="3">Gonads</tissue>
    </source>
</reference>
<dbReference type="STRING" id="7574.A0A1S3KET1"/>
<feature type="signal peptide" evidence="1">
    <location>
        <begin position="1"/>
        <end position="18"/>
    </location>
</feature>
<dbReference type="GeneID" id="106181329"/>
<organism evidence="2 3">
    <name type="scientific">Lingula anatina</name>
    <name type="common">Brachiopod</name>
    <name type="synonym">Lingula unguis</name>
    <dbReference type="NCBI Taxonomy" id="7574"/>
    <lineage>
        <taxon>Eukaryota</taxon>
        <taxon>Metazoa</taxon>
        <taxon>Spiralia</taxon>
        <taxon>Lophotrochozoa</taxon>
        <taxon>Brachiopoda</taxon>
        <taxon>Linguliformea</taxon>
        <taxon>Lingulata</taxon>
        <taxon>Lingulida</taxon>
        <taxon>Linguloidea</taxon>
        <taxon>Lingulidae</taxon>
        <taxon>Lingula</taxon>
    </lineage>
</organism>
<dbReference type="OrthoDB" id="550577at2759"/>
<name>A0A1S3KET1_LINAN</name>
<keyword evidence="2" id="KW-1185">Reference proteome</keyword>
<evidence type="ECO:0000256" key="1">
    <source>
        <dbReference type="SAM" id="SignalP"/>
    </source>
</evidence>